<gene>
    <name evidence="5" type="ORF">ACFOS1_13870</name>
</gene>
<evidence type="ECO:0000259" key="4">
    <source>
        <dbReference type="PROSITE" id="PS50885"/>
    </source>
</evidence>
<evidence type="ECO:0000256" key="1">
    <source>
        <dbReference type="ARBA" id="ARBA00023015"/>
    </source>
</evidence>
<dbReference type="PANTHER" id="PTHR47893">
    <property type="entry name" value="REGULATORY PROTEIN PCHR"/>
    <property type="match status" value="1"/>
</dbReference>
<feature type="domain" description="HTH araC/xylS-type" evidence="3">
    <location>
        <begin position="198"/>
        <end position="296"/>
    </location>
</feature>
<dbReference type="InterPro" id="IPR018060">
    <property type="entry name" value="HTH_AraC"/>
</dbReference>
<evidence type="ECO:0000313" key="6">
    <source>
        <dbReference type="Proteomes" id="UP001595793"/>
    </source>
</evidence>
<dbReference type="PANTHER" id="PTHR47893:SF1">
    <property type="entry name" value="REGULATORY PROTEIN PCHR"/>
    <property type="match status" value="1"/>
</dbReference>
<dbReference type="InterPro" id="IPR053142">
    <property type="entry name" value="PchR_regulatory_protein"/>
</dbReference>
<dbReference type="InterPro" id="IPR009057">
    <property type="entry name" value="Homeodomain-like_sf"/>
</dbReference>
<protein>
    <submittedName>
        <fullName evidence="5">Helix-turn-helix domain-containing protein</fullName>
    </submittedName>
</protein>
<organism evidence="5 6">
    <name type="scientific">Zunongwangia endophytica</name>
    <dbReference type="NCBI Taxonomy" id="1808945"/>
    <lineage>
        <taxon>Bacteria</taxon>
        <taxon>Pseudomonadati</taxon>
        <taxon>Bacteroidota</taxon>
        <taxon>Flavobacteriia</taxon>
        <taxon>Flavobacteriales</taxon>
        <taxon>Flavobacteriaceae</taxon>
        <taxon>Zunongwangia</taxon>
    </lineage>
</organism>
<sequence length="296" mass="34709">MTERTLSLKNTKHIFEMINQVASGNFNYEIPLDEERDLLNTLRHQLNLMAQELRENFKHFAYVNPHLSYKFITHSTIILDQEGIIAACTPSSKTISDGHHEIIGTKFLKYLTKKSKKDFQGHFNTIKRKKKEKLSFRIQFKHQLQSSGLMDCYVKPLQTIRKECYLSISFFQNGIYSNSAKIDNERPSLSRWDTISLQEAYDYLLYHVGEPKLSDTELAEKFKLSTNRLKHGFKQLFGMSPFMFYNKIRLEEAKARIENTHQPLKLIASDLNFKSYTQFSAAFKKYFGQNPSDYLQ</sequence>
<proteinExistence type="predicted"/>
<evidence type="ECO:0000313" key="5">
    <source>
        <dbReference type="EMBL" id="MFC4028499.1"/>
    </source>
</evidence>
<dbReference type="PROSITE" id="PS50885">
    <property type="entry name" value="HAMP"/>
    <property type="match status" value="1"/>
</dbReference>
<dbReference type="Proteomes" id="UP001595793">
    <property type="component" value="Unassembled WGS sequence"/>
</dbReference>
<dbReference type="SMART" id="SM00342">
    <property type="entry name" value="HTH_ARAC"/>
    <property type="match status" value="1"/>
</dbReference>
<keyword evidence="1" id="KW-0805">Transcription regulation</keyword>
<evidence type="ECO:0000259" key="3">
    <source>
        <dbReference type="PROSITE" id="PS01124"/>
    </source>
</evidence>
<reference evidence="6" key="1">
    <citation type="journal article" date="2019" name="Int. J. Syst. Evol. Microbiol.">
        <title>The Global Catalogue of Microorganisms (GCM) 10K type strain sequencing project: providing services to taxonomists for standard genome sequencing and annotation.</title>
        <authorList>
            <consortium name="The Broad Institute Genomics Platform"/>
            <consortium name="The Broad Institute Genome Sequencing Center for Infectious Disease"/>
            <person name="Wu L."/>
            <person name="Ma J."/>
        </authorList>
    </citation>
    <scope>NUCLEOTIDE SEQUENCE [LARGE SCALE GENOMIC DNA]</scope>
    <source>
        <strain evidence="6">CECT 9128</strain>
    </source>
</reference>
<keyword evidence="6" id="KW-1185">Reference proteome</keyword>
<dbReference type="InterPro" id="IPR003660">
    <property type="entry name" value="HAMP_dom"/>
</dbReference>
<dbReference type="SUPFAM" id="SSF46689">
    <property type="entry name" value="Homeodomain-like"/>
    <property type="match status" value="1"/>
</dbReference>
<feature type="domain" description="HAMP" evidence="4">
    <location>
        <begin position="16"/>
        <end position="58"/>
    </location>
</feature>
<accession>A0ABV8HE29</accession>
<keyword evidence="2" id="KW-0804">Transcription</keyword>
<dbReference type="Pfam" id="PF12833">
    <property type="entry name" value="HTH_18"/>
    <property type="match status" value="1"/>
</dbReference>
<evidence type="ECO:0000256" key="2">
    <source>
        <dbReference type="ARBA" id="ARBA00023163"/>
    </source>
</evidence>
<dbReference type="SUPFAM" id="SSF158472">
    <property type="entry name" value="HAMP domain-like"/>
    <property type="match status" value="1"/>
</dbReference>
<dbReference type="RefSeq" id="WP_290232502.1">
    <property type="nucleotide sequence ID" value="NZ_JAUFPZ010000002.1"/>
</dbReference>
<comment type="caution">
    <text evidence="5">The sequence shown here is derived from an EMBL/GenBank/DDBJ whole genome shotgun (WGS) entry which is preliminary data.</text>
</comment>
<dbReference type="Gene3D" id="1.10.10.60">
    <property type="entry name" value="Homeodomain-like"/>
    <property type="match status" value="1"/>
</dbReference>
<dbReference type="EMBL" id="JBHSAS010000010">
    <property type="protein sequence ID" value="MFC4028499.1"/>
    <property type="molecule type" value="Genomic_DNA"/>
</dbReference>
<dbReference type="PROSITE" id="PS01124">
    <property type="entry name" value="HTH_ARAC_FAMILY_2"/>
    <property type="match status" value="1"/>
</dbReference>
<name>A0ABV8HE29_9FLAO</name>